<name>A0ABV2QXC5_9HYPH</name>
<organism evidence="1 2">
    <name type="scientific">Kaistia defluvii</name>
    <dbReference type="NCBI Taxonomy" id="410841"/>
    <lineage>
        <taxon>Bacteria</taxon>
        <taxon>Pseudomonadati</taxon>
        <taxon>Pseudomonadota</taxon>
        <taxon>Alphaproteobacteria</taxon>
        <taxon>Hyphomicrobiales</taxon>
        <taxon>Kaistiaceae</taxon>
        <taxon>Kaistia</taxon>
    </lineage>
</organism>
<accession>A0ABV2QXC5</accession>
<dbReference type="RefSeq" id="WP_354550056.1">
    <property type="nucleotide sequence ID" value="NZ_JBEPSM010000001.1"/>
</dbReference>
<evidence type="ECO:0000313" key="1">
    <source>
        <dbReference type="EMBL" id="MET4633669.1"/>
    </source>
</evidence>
<gene>
    <name evidence="1" type="ORF">ABIE08_001582</name>
</gene>
<proteinExistence type="predicted"/>
<dbReference type="EMBL" id="JBEPSM010000001">
    <property type="protein sequence ID" value="MET4633669.1"/>
    <property type="molecule type" value="Genomic_DNA"/>
</dbReference>
<sequence length="99" mass="10516">MQTKSSTFKPWKLALLAAGLASLGGLGLLLVHPTPAEAVVYCKRVGYPVGCVVRPAPVVRPGAVVYCQNGVYVKGCVARPAPRVVYCKRVGYPKGCVMR</sequence>
<reference evidence="1 2" key="1">
    <citation type="submission" date="2024-06" db="EMBL/GenBank/DDBJ databases">
        <title>Sorghum-associated microbial communities from plants grown in Nebraska, USA.</title>
        <authorList>
            <person name="Schachtman D."/>
        </authorList>
    </citation>
    <scope>NUCLEOTIDE SEQUENCE [LARGE SCALE GENOMIC DNA]</scope>
    <source>
        <strain evidence="1 2">3207</strain>
    </source>
</reference>
<evidence type="ECO:0000313" key="2">
    <source>
        <dbReference type="Proteomes" id="UP001549321"/>
    </source>
</evidence>
<comment type="caution">
    <text evidence="1">The sequence shown here is derived from an EMBL/GenBank/DDBJ whole genome shotgun (WGS) entry which is preliminary data.</text>
</comment>
<dbReference type="Proteomes" id="UP001549321">
    <property type="component" value="Unassembled WGS sequence"/>
</dbReference>
<protein>
    <submittedName>
        <fullName evidence="1">Uncharacterized protein</fullName>
    </submittedName>
</protein>
<keyword evidence="2" id="KW-1185">Reference proteome</keyword>